<dbReference type="HAMAP" id="MF_01080">
    <property type="entry name" value="TruB_bact"/>
    <property type="match status" value="1"/>
</dbReference>
<dbReference type="GO" id="GO:0031119">
    <property type="term" value="P:tRNA pseudouridine synthesis"/>
    <property type="evidence" value="ECO:0007669"/>
    <property type="project" value="UniProtKB-UniRule"/>
</dbReference>
<dbReference type="SUPFAM" id="SSF55120">
    <property type="entry name" value="Pseudouridine synthase"/>
    <property type="match status" value="1"/>
</dbReference>
<dbReference type="Gene3D" id="2.30.130.10">
    <property type="entry name" value="PUA domain"/>
    <property type="match status" value="1"/>
</dbReference>
<dbReference type="PANTHER" id="PTHR13767:SF2">
    <property type="entry name" value="PSEUDOURIDYLATE SYNTHASE TRUB1"/>
    <property type="match status" value="1"/>
</dbReference>
<feature type="domain" description="tRNA pseudouridylate synthase B C-terminal" evidence="8">
    <location>
        <begin position="182"/>
        <end position="239"/>
    </location>
</feature>
<dbReference type="EMBL" id="LNYW01000049">
    <property type="protein sequence ID" value="KTD59183.1"/>
    <property type="molecule type" value="Genomic_DNA"/>
</dbReference>
<dbReference type="GO" id="GO:1990481">
    <property type="term" value="P:mRNA pseudouridine synthesis"/>
    <property type="evidence" value="ECO:0007669"/>
    <property type="project" value="TreeGrafter"/>
</dbReference>
<feature type="domain" description="tRNA pseudouridine synthase II TruB subfamily 1 C-terminal" evidence="7">
    <location>
        <begin position="244"/>
        <end position="299"/>
    </location>
</feature>
<feature type="active site" description="Nucleophile" evidence="5">
    <location>
        <position position="48"/>
    </location>
</feature>
<evidence type="ECO:0000313" key="10">
    <source>
        <dbReference type="Proteomes" id="UP000054600"/>
    </source>
</evidence>
<accession>A0A0W0YR58</accession>
<dbReference type="GO" id="GO:0003723">
    <property type="term" value="F:RNA binding"/>
    <property type="evidence" value="ECO:0007669"/>
    <property type="project" value="InterPro"/>
</dbReference>
<dbReference type="InterPro" id="IPR020103">
    <property type="entry name" value="PsdUridine_synth_cat_dom_sf"/>
</dbReference>
<dbReference type="InterPro" id="IPR015240">
    <property type="entry name" value="tRNA_sdUridine_synth_fam1_C"/>
</dbReference>
<dbReference type="Pfam" id="PF16198">
    <property type="entry name" value="TruB_C_2"/>
    <property type="match status" value="1"/>
</dbReference>
<dbReference type="InterPro" id="IPR002501">
    <property type="entry name" value="PsdUridine_synth_N"/>
</dbReference>
<evidence type="ECO:0000256" key="3">
    <source>
        <dbReference type="ARBA" id="ARBA00022694"/>
    </source>
</evidence>
<dbReference type="CDD" id="cd02573">
    <property type="entry name" value="PseudoU_synth_EcTruB"/>
    <property type="match status" value="1"/>
</dbReference>
<keyword evidence="10" id="KW-1185">Reference proteome</keyword>
<keyword evidence="3 5" id="KW-0819">tRNA processing</keyword>
<name>A0A0W0YR58_9GAMM</name>
<dbReference type="STRING" id="1122169.Lsha_1879"/>
<dbReference type="Pfam" id="PF01509">
    <property type="entry name" value="TruB_N"/>
    <property type="match status" value="1"/>
</dbReference>
<dbReference type="PANTHER" id="PTHR13767">
    <property type="entry name" value="TRNA-PSEUDOURIDINE SYNTHASE"/>
    <property type="match status" value="1"/>
</dbReference>
<dbReference type="EC" id="5.4.99.25" evidence="5"/>
<dbReference type="Proteomes" id="UP000054600">
    <property type="component" value="Unassembled WGS sequence"/>
</dbReference>
<keyword evidence="4 5" id="KW-0413">Isomerase</keyword>
<dbReference type="InterPro" id="IPR036974">
    <property type="entry name" value="PUA_sf"/>
</dbReference>
<comment type="catalytic activity">
    <reaction evidence="1 5">
        <text>uridine(55) in tRNA = pseudouridine(55) in tRNA</text>
        <dbReference type="Rhea" id="RHEA:42532"/>
        <dbReference type="Rhea" id="RHEA-COMP:10101"/>
        <dbReference type="Rhea" id="RHEA-COMP:10102"/>
        <dbReference type="ChEBI" id="CHEBI:65314"/>
        <dbReference type="ChEBI" id="CHEBI:65315"/>
        <dbReference type="EC" id="5.4.99.25"/>
    </reaction>
</comment>
<evidence type="ECO:0000256" key="1">
    <source>
        <dbReference type="ARBA" id="ARBA00000385"/>
    </source>
</evidence>
<dbReference type="Gene3D" id="3.30.2350.10">
    <property type="entry name" value="Pseudouridine synthase"/>
    <property type="match status" value="1"/>
</dbReference>
<dbReference type="GO" id="GO:0160148">
    <property type="term" value="F:tRNA pseudouridine(55) synthase activity"/>
    <property type="evidence" value="ECO:0007669"/>
    <property type="project" value="UniProtKB-EC"/>
</dbReference>
<evidence type="ECO:0000259" key="6">
    <source>
        <dbReference type="Pfam" id="PF01509"/>
    </source>
</evidence>
<comment type="function">
    <text evidence="5">Responsible for synthesis of pseudouridine from uracil-55 in the psi GC loop of transfer RNAs.</text>
</comment>
<reference evidence="9 10" key="1">
    <citation type="submission" date="2015-11" db="EMBL/GenBank/DDBJ databases">
        <title>Genomic analysis of 38 Legionella species identifies large and diverse effector repertoires.</title>
        <authorList>
            <person name="Burstein D."/>
            <person name="Amaro F."/>
            <person name="Zusman T."/>
            <person name="Lifshitz Z."/>
            <person name="Cohen O."/>
            <person name="Gilbert J.A."/>
            <person name="Pupko T."/>
            <person name="Shuman H.A."/>
            <person name="Segal G."/>
        </authorList>
    </citation>
    <scope>NUCLEOTIDE SEQUENCE [LARGE SCALE GENOMIC DNA]</scope>
    <source>
        <strain evidence="9 10">ATCC 49655</strain>
    </source>
</reference>
<evidence type="ECO:0000256" key="4">
    <source>
        <dbReference type="ARBA" id="ARBA00023235"/>
    </source>
</evidence>
<evidence type="ECO:0000256" key="5">
    <source>
        <dbReference type="HAMAP-Rule" id="MF_01080"/>
    </source>
</evidence>
<dbReference type="InterPro" id="IPR032819">
    <property type="entry name" value="TruB_C"/>
</dbReference>
<evidence type="ECO:0000259" key="8">
    <source>
        <dbReference type="Pfam" id="PF16198"/>
    </source>
</evidence>
<evidence type="ECO:0000259" key="7">
    <source>
        <dbReference type="Pfam" id="PF09157"/>
    </source>
</evidence>
<dbReference type="Pfam" id="PF09157">
    <property type="entry name" value="TruB-C_2"/>
    <property type="match status" value="1"/>
</dbReference>
<dbReference type="CDD" id="cd21152">
    <property type="entry name" value="PUA_TruB_bacterial"/>
    <property type="match status" value="1"/>
</dbReference>
<evidence type="ECO:0000313" key="9">
    <source>
        <dbReference type="EMBL" id="KTD59183.1"/>
    </source>
</evidence>
<sequence>MMKVTKNLSAIDGILLVNKPEGITSNKALQRVKHLFGAKKAGHTGSLDPLATGMLPLCFGEATKICQYLLDADKCYETTGLLGIKTNTSDSTGQVIAQVDAFTVSEEQLLEVLSRYKGTIKQTPSMFSALKHNGTPLYRFAREGIEIERKARDILISQLQLDHFDGKQFSLTVKCSKGTYIRNLVEDIGDDLGIGAHVTRLHRCYTSGFENMPMYSIDELQEMSLEQKRDCLIPMDKAVDYLTAVTLSADEVLTIRQGRVVVNKLDVNGENCVRLYDEGAQFIGLGEQTNGHLKAKRLLAFPS</sequence>
<dbReference type="InterPro" id="IPR014780">
    <property type="entry name" value="tRNA_psdUridine_synth_TruB"/>
</dbReference>
<dbReference type="PATRIC" id="fig|1122169.6.peg.2154"/>
<dbReference type="NCBIfam" id="TIGR00431">
    <property type="entry name" value="TruB"/>
    <property type="match status" value="1"/>
</dbReference>
<protein>
    <recommendedName>
        <fullName evidence="5">tRNA pseudouridine synthase B</fullName>
        <ecNumber evidence="5">5.4.99.25</ecNumber>
    </recommendedName>
    <alternativeName>
        <fullName evidence="5">tRNA pseudouridine(55) synthase</fullName>
        <shortName evidence="5">Psi55 synthase</shortName>
    </alternativeName>
    <alternativeName>
        <fullName evidence="5">tRNA pseudouridylate synthase</fullName>
    </alternativeName>
    <alternativeName>
        <fullName evidence="5">tRNA-uridine isomerase</fullName>
    </alternativeName>
</protein>
<comment type="caution">
    <text evidence="9">The sequence shown here is derived from an EMBL/GenBank/DDBJ whole genome shotgun (WGS) entry which is preliminary data.</text>
</comment>
<feature type="domain" description="Pseudouridine synthase II N-terminal" evidence="6">
    <location>
        <begin position="33"/>
        <end position="181"/>
    </location>
</feature>
<evidence type="ECO:0000256" key="2">
    <source>
        <dbReference type="ARBA" id="ARBA00005642"/>
    </source>
</evidence>
<dbReference type="AlphaFoldDB" id="A0A0W0YR58"/>
<proteinExistence type="inferred from homology"/>
<comment type="similarity">
    <text evidence="2 5">Belongs to the pseudouridine synthase TruB family. Type 1 subfamily.</text>
</comment>
<dbReference type="eggNOG" id="COG0130">
    <property type="taxonomic scope" value="Bacteria"/>
</dbReference>
<gene>
    <name evidence="5 9" type="primary">truB</name>
    <name evidence="9" type="ORF">Lsha_1879</name>
</gene>
<organism evidence="9 10">
    <name type="scientific">Legionella shakespearei DSM 23087</name>
    <dbReference type="NCBI Taxonomy" id="1122169"/>
    <lineage>
        <taxon>Bacteria</taxon>
        <taxon>Pseudomonadati</taxon>
        <taxon>Pseudomonadota</taxon>
        <taxon>Gammaproteobacteria</taxon>
        <taxon>Legionellales</taxon>
        <taxon>Legionellaceae</taxon>
        <taxon>Legionella</taxon>
    </lineage>
</organism>